<name>A0A3B0XPL2_9ZZZZ</name>
<accession>A0A3B0XPL2</accession>
<sequence length="285" mass="31737">MVNIKTFFDEQTFTLTHLVYDPQSCDAVIFDPVLDLDTIGWRTYEESLQSVDQFVSEHKLKLHYVLDTHIHADHLSGMQYLKEKYKAPLVINSAITLVQKTFKDVFNLGVDFDMSGADFDVLVKDGDQLNAGTIKIDVLHTPGHTPACTTYKIENNVFTGDALFVPSIGTGRCDFPKGSAKDLYHSVTEKLYSLADDTNVLPGHDYPEDRGLQTSTTIGESKKSNVDLPANRSESEYVAFMEKRDATLSLPKLIYPSVQINLTAGQLPKSESNGQHYLKIPIVSG</sequence>
<dbReference type="GO" id="GO:0070813">
    <property type="term" value="P:hydrogen sulfide metabolic process"/>
    <property type="evidence" value="ECO:0007669"/>
    <property type="project" value="TreeGrafter"/>
</dbReference>
<dbReference type="CDD" id="cd07724">
    <property type="entry name" value="POD-like_MBL-fold"/>
    <property type="match status" value="1"/>
</dbReference>
<dbReference type="InterPro" id="IPR044528">
    <property type="entry name" value="POD-like_MBL-fold"/>
</dbReference>
<dbReference type="SMART" id="SM00849">
    <property type="entry name" value="Lactamase_B"/>
    <property type="match status" value="1"/>
</dbReference>
<gene>
    <name evidence="3" type="ORF">MNBD_GAMMA08-2775</name>
</gene>
<evidence type="ECO:0000256" key="1">
    <source>
        <dbReference type="ARBA" id="ARBA00022723"/>
    </source>
</evidence>
<dbReference type="GO" id="GO:0050313">
    <property type="term" value="F:sulfur dioxygenase activity"/>
    <property type="evidence" value="ECO:0007669"/>
    <property type="project" value="InterPro"/>
</dbReference>
<evidence type="ECO:0000259" key="2">
    <source>
        <dbReference type="SMART" id="SM00849"/>
    </source>
</evidence>
<dbReference type="GO" id="GO:0006749">
    <property type="term" value="P:glutathione metabolic process"/>
    <property type="evidence" value="ECO:0007669"/>
    <property type="project" value="InterPro"/>
</dbReference>
<feature type="domain" description="Metallo-beta-lactamase" evidence="2">
    <location>
        <begin position="13"/>
        <end position="204"/>
    </location>
</feature>
<evidence type="ECO:0000313" key="3">
    <source>
        <dbReference type="EMBL" id="VAW58276.1"/>
    </source>
</evidence>
<dbReference type="PANTHER" id="PTHR43084">
    <property type="entry name" value="PERSULFIDE DIOXYGENASE ETHE1"/>
    <property type="match status" value="1"/>
</dbReference>
<organism evidence="3">
    <name type="scientific">hydrothermal vent metagenome</name>
    <dbReference type="NCBI Taxonomy" id="652676"/>
    <lineage>
        <taxon>unclassified sequences</taxon>
        <taxon>metagenomes</taxon>
        <taxon>ecological metagenomes</taxon>
    </lineage>
</organism>
<dbReference type="PANTHER" id="PTHR43084:SF1">
    <property type="entry name" value="PERSULFIDE DIOXYGENASE ETHE1, MITOCHONDRIAL"/>
    <property type="match status" value="1"/>
</dbReference>
<protein>
    <submittedName>
        <fullName evidence="3">MBL-fold metallo-hydrolase superfamily</fullName>
    </submittedName>
</protein>
<dbReference type="InterPro" id="IPR051682">
    <property type="entry name" value="Mito_Persulfide_Diox"/>
</dbReference>
<dbReference type="EMBL" id="UOFH01000002">
    <property type="protein sequence ID" value="VAW58276.1"/>
    <property type="molecule type" value="Genomic_DNA"/>
</dbReference>
<proteinExistence type="predicted"/>
<dbReference type="AlphaFoldDB" id="A0A3B0XPL2"/>
<dbReference type="InterPro" id="IPR036866">
    <property type="entry name" value="RibonucZ/Hydroxyglut_hydro"/>
</dbReference>
<dbReference type="Pfam" id="PF00753">
    <property type="entry name" value="Lactamase_B"/>
    <property type="match status" value="1"/>
</dbReference>
<dbReference type="Gene3D" id="3.60.15.10">
    <property type="entry name" value="Ribonuclease Z/Hydroxyacylglutathione hydrolase-like"/>
    <property type="match status" value="1"/>
</dbReference>
<reference evidence="3" key="1">
    <citation type="submission" date="2018-06" db="EMBL/GenBank/DDBJ databases">
        <authorList>
            <person name="Zhirakovskaya E."/>
        </authorList>
    </citation>
    <scope>NUCLEOTIDE SEQUENCE</scope>
</reference>
<dbReference type="GO" id="GO:0046872">
    <property type="term" value="F:metal ion binding"/>
    <property type="evidence" value="ECO:0007669"/>
    <property type="project" value="UniProtKB-KW"/>
</dbReference>
<dbReference type="GO" id="GO:0016787">
    <property type="term" value="F:hydrolase activity"/>
    <property type="evidence" value="ECO:0007669"/>
    <property type="project" value="UniProtKB-KW"/>
</dbReference>
<dbReference type="SUPFAM" id="SSF56281">
    <property type="entry name" value="Metallo-hydrolase/oxidoreductase"/>
    <property type="match status" value="1"/>
</dbReference>
<keyword evidence="3" id="KW-0378">Hydrolase</keyword>
<dbReference type="InterPro" id="IPR001279">
    <property type="entry name" value="Metallo-B-lactamas"/>
</dbReference>
<keyword evidence="1" id="KW-0479">Metal-binding</keyword>